<sequence length="55" mass="6022">MVSEKEAPKKPVKTKGGTAVQSKDRDMGAALRSIYQKTIDESVPDEMISLLSKLD</sequence>
<keyword evidence="4" id="KW-1185">Reference proteome</keyword>
<dbReference type="Pfam" id="PF18557">
    <property type="entry name" value="NepR"/>
    <property type="match status" value="1"/>
</dbReference>
<dbReference type="AlphaFoldDB" id="A0A245ZET4"/>
<evidence type="ECO:0000313" key="3">
    <source>
        <dbReference type="EMBL" id="OWK28256.1"/>
    </source>
</evidence>
<comment type="caution">
    <text evidence="3">The sequence shown here is derived from an EMBL/GenBank/DDBJ whole genome shotgun (WGS) entry which is preliminary data.</text>
</comment>
<dbReference type="Proteomes" id="UP000197783">
    <property type="component" value="Unassembled WGS sequence"/>
</dbReference>
<dbReference type="InterPro" id="IPR041649">
    <property type="entry name" value="NepR"/>
</dbReference>
<protein>
    <recommendedName>
        <fullName evidence="2">Anti-sigma factor NepR domain-containing protein</fullName>
    </recommendedName>
</protein>
<feature type="region of interest" description="Disordered" evidence="1">
    <location>
        <begin position="1"/>
        <end position="25"/>
    </location>
</feature>
<dbReference type="EMBL" id="NBBJ01000006">
    <property type="protein sequence ID" value="OWK28256.1"/>
    <property type="molecule type" value="Genomic_DNA"/>
</dbReference>
<evidence type="ECO:0000259" key="2">
    <source>
        <dbReference type="Pfam" id="PF18557"/>
    </source>
</evidence>
<evidence type="ECO:0000256" key="1">
    <source>
        <dbReference type="SAM" id="MobiDB-lite"/>
    </source>
</evidence>
<organism evidence="3 4">
    <name type="scientific">Sphingomonas mucosissima</name>
    <dbReference type="NCBI Taxonomy" id="370959"/>
    <lineage>
        <taxon>Bacteria</taxon>
        <taxon>Pseudomonadati</taxon>
        <taxon>Pseudomonadota</taxon>
        <taxon>Alphaproteobacteria</taxon>
        <taxon>Sphingomonadales</taxon>
        <taxon>Sphingomonadaceae</taxon>
        <taxon>Sphingomonas</taxon>
    </lineage>
</organism>
<name>A0A245ZET4_9SPHN</name>
<proteinExistence type="predicted"/>
<gene>
    <name evidence="3" type="ORF">SPMU_31120</name>
</gene>
<evidence type="ECO:0000313" key="4">
    <source>
        <dbReference type="Proteomes" id="UP000197783"/>
    </source>
</evidence>
<accession>A0A245ZET4</accession>
<reference evidence="3 4" key="1">
    <citation type="submission" date="2017-03" db="EMBL/GenBank/DDBJ databases">
        <title>Genome sequence of Sphingomonas mucosissima DSM 17494.</title>
        <authorList>
            <person name="Poehlein A."/>
            <person name="Wuebbeler J.H."/>
            <person name="Steinbuechel A."/>
            <person name="Daniel R."/>
        </authorList>
    </citation>
    <scope>NUCLEOTIDE SEQUENCE [LARGE SCALE GENOMIC DNA]</scope>
    <source>
        <strain evidence="3 4">DSM 17494</strain>
    </source>
</reference>
<feature type="domain" description="Anti-sigma factor NepR" evidence="2">
    <location>
        <begin position="27"/>
        <end position="55"/>
    </location>
</feature>